<name>A0A916VID2_9BACL</name>
<keyword evidence="8" id="KW-1185">Reference proteome</keyword>
<comment type="subcellular location">
    <subcellularLocation>
        <location evidence="1">Cell membrane</location>
        <topology evidence="1">Multi-pass membrane protein</topology>
    </subcellularLocation>
</comment>
<keyword evidence="3 6" id="KW-0812">Transmembrane</keyword>
<dbReference type="SUPFAM" id="SSF103481">
    <property type="entry name" value="Multidrug resistance efflux transporter EmrE"/>
    <property type="match status" value="1"/>
</dbReference>
<feature type="transmembrane region" description="Helical" evidence="6">
    <location>
        <begin position="102"/>
        <end position="119"/>
    </location>
</feature>
<dbReference type="AlphaFoldDB" id="A0A916VID2"/>
<dbReference type="InterPro" id="IPR037185">
    <property type="entry name" value="EmrE-like"/>
</dbReference>
<keyword evidence="4 6" id="KW-1133">Transmembrane helix</keyword>
<proteinExistence type="predicted"/>
<reference evidence="7" key="1">
    <citation type="submission" date="2020-08" db="EMBL/GenBank/DDBJ databases">
        <authorList>
            <person name="Uke A."/>
            <person name="Chhe C."/>
            <person name="Baramee S."/>
            <person name="Kosugi A."/>
        </authorList>
    </citation>
    <scope>NUCLEOTIDE SEQUENCE</scope>
    <source>
        <strain evidence="7">DA-C8</strain>
    </source>
</reference>
<comment type="caution">
    <text evidence="7">The sequence shown here is derived from an EMBL/GenBank/DDBJ whole genome shotgun (WGS) entry which is preliminary data.</text>
</comment>
<evidence type="ECO:0000256" key="2">
    <source>
        <dbReference type="ARBA" id="ARBA00022475"/>
    </source>
</evidence>
<gene>
    <name evidence="7" type="ORF">PRECH8_24810</name>
</gene>
<dbReference type="GO" id="GO:0005886">
    <property type="term" value="C:plasma membrane"/>
    <property type="evidence" value="ECO:0007669"/>
    <property type="project" value="UniProtKB-SubCell"/>
</dbReference>
<evidence type="ECO:0000313" key="8">
    <source>
        <dbReference type="Proteomes" id="UP000654993"/>
    </source>
</evidence>
<dbReference type="PANTHER" id="PTHR30561:SF9">
    <property type="entry name" value="4-AMINO-4-DEOXY-L-ARABINOSE-PHOSPHOUNDECAPRENOL FLIPPASE SUBUNIT ARNF-RELATED"/>
    <property type="match status" value="1"/>
</dbReference>
<dbReference type="PANTHER" id="PTHR30561">
    <property type="entry name" value="SMR FAMILY PROTON-DEPENDENT DRUG EFFLUX TRANSPORTER SUGE"/>
    <property type="match status" value="1"/>
</dbReference>
<dbReference type="Gene3D" id="1.10.3730.20">
    <property type="match status" value="1"/>
</dbReference>
<dbReference type="EMBL" id="BMAQ01000036">
    <property type="protein sequence ID" value="GFR39185.1"/>
    <property type="molecule type" value="Genomic_DNA"/>
</dbReference>
<evidence type="ECO:0000256" key="4">
    <source>
        <dbReference type="ARBA" id="ARBA00022989"/>
    </source>
</evidence>
<organism evidence="7 8">
    <name type="scientific">Insulibacter thermoxylanivorax</name>
    <dbReference type="NCBI Taxonomy" id="2749268"/>
    <lineage>
        <taxon>Bacteria</taxon>
        <taxon>Bacillati</taxon>
        <taxon>Bacillota</taxon>
        <taxon>Bacilli</taxon>
        <taxon>Bacillales</taxon>
        <taxon>Paenibacillaceae</taxon>
        <taxon>Insulibacter</taxon>
    </lineage>
</organism>
<evidence type="ECO:0000256" key="5">
    <source>
        <dbReference type="ARBA" id="ARBA00023136"/>
    </source>
</evidence>
<reference evidence="7" key="2">
    <citation type="journal article" date="2021" name="Data Brief">
        <title>Draft genome sequence data of the facultative, thermophilic, xylanolytic bacterium Paenibacillus sp. strain DA-C8.</title>
        <authorList>
            <person name="Chhe C."/>
            <person name="Uke A."/>
            <person name="Baramee S."/>
            <person name="Ungkulpasvich U."/>
            <person name="Tachaapaikoon C."/>
            <person name="Pason P."/>
            <person name="Waeonukul R."/>
            <person name="Ratanakhanokchai K."/>
            <person name="Kosugi A."/>
        </authorList>
    </citation>
    <scope>NUCLEOTIDE SEQUENCE</scope>
    <source>
        <strain evidence="7">DA-C8</strain>
    </source>
</reference>
<dbReference type="Proteomes" id="UP000654993">
    <property type="component" value="Unassembled WGS sequence"/>
</dbReference>
<dbReference type="GO" id="GO:0022857">
    <property type="term" value="F:transmembrane transporter activity"/>
    <property type="evidence" value="ECO:0007669"/>
    <property type="project" value="InterPro"/>
</dbReference>
<feature type="transmembrane region" description="Helical" evidence="6">
    <location>
        <begin position="76"/>
        <end position="96"/>
    </location>
</feature>
<evidence type="ECO:0000256" key="3">
    <source>
        <dbReference type="ARBA" id="ARBA00022692"/>
    </source>
</evidence>
<evidence type="ECO:0000256" key="1">
    <source>
        <dbReference type="ARBA" id="ARBA00004651"/>
    </source>
</evidence>
<evidence type="ECO:0000313" key="7">
    <source>
        <dbReference type="EMBL" id="GFR39185.1"/>
    </source>
</evidence>
<dbReference type="InterPro" id="IPR000390">
    <property type="entry name" value="Small_drug/metabolite_transptr"/>
</dbReference>
<dbReference type="RefSeq" id="WP_200967397.1">
    <property type="nucleotide sequence ID" value="NZ_BMAQ01000036.1"/>
</dbReference>
<protein>
    <submittedName>
        <fullName evidence="7">Transporter</fullName>
    </submittedName>
</protein>
<evidence type="ECO:0000256" key="6">
    <source>
        <dbReference type="SAM" id="Phobius"/>
    </source>
</evidence>
<keyword evidence="5 6" id="KW-0472">Membrane</keyword>
<accession>A0A916VID2</accession>
<sequence length="121" mass="12961">MFGKPLVLIFTSVLLGAAGQVLMKFGTLQVQTVQGEPFHQLLFKYFTNLPILCGMGMYALSAITWIFALSKVQLSYAYPMAAAGYVIVAAASYFLFGDSLSLMRIAGLAAIVIGVILVAQS</sequence>
<keyword evidence="2" id="KW-1003">Cell membrane</keyword>
<feature type="transmembrane region" description="Helical" evidence="6">
    <location>
        <begin position="45"/>
        <end position="69"/>
    </location>
</feature>